<accession>A0AAU8GTB7</accession>
<organism evidence="2">
    <name type="scientific">Pseudomonas phage PAB2</name>
    <dbReference type="NCBI Taxonomy" id="3230129"/>
    <lineage>
        <taxon>Viruses</taxon>
    </lineage>
</organism>
<sequence>MASGVTRIADVVVPEIFSPYVQQMTQEKSRLIRSGAITLDPQLNSALAGGGLTFNEPSFKDLDNDAENVSTDDPATDSTPNKIGTATEIQVRLSRNNSWSSMDLSGDLAGADPMQAIANRVSDYWTRRQQAAFVATLNGVFADNAAAPTGTEHVQNDMTHDVSGASFVDGVTNFSAEAFIDATATMGDSMEDLTMVMVHSIVYARMLKNNLIDFVSDSVNGNAVRIPTFLGREVIVDDGVPRSSGVFNTWLFGRGAVRGGMGSPKVPTEVDRKPAAGNGGGQDILFNRTEWIIHPVGHAYAGTPPNGGPSNASTTNNLAHADSWKRVFSERKQIRIARLITREF</sequence>
<evidence type="ECO:0000256" key="1">
    <source>
        <dbReference type="SAM" id="MobiDB-lite"/>
    </source>
</evidence>
<protein>
    <submittedName>
        <fullName evidence="2">Major head protein</fullName>
    </submittedName>
</protein>
<proteinExistence type="predicted"/>
<name>A0AAU8GTB7_9VIRU</name>
<dbReference type="Pfam" id="PF20036">
    <property type="entry name" value="Gp13-like"/>
    <property type="match status" value="1"/>
</dbReference>
<feature type="compositionally biased region" description="Polar residues" evidence="1">
    <location>
        <begin position="67"/>
        <end position="82"/>
    </location>
</feature>
<reference evidence="2" key="1">
    <citation type="submission" date="2024-06" db="EMBL/GenBank/DDBJ databases">
        <authorList>
            <person name="Rimon A."/>
            <person name="Yerushalmy O."/>
            <person name="Braunstein R."/>
            <person name="Alkalay-Oren S."/>
            <person name="Coppenhagn-Glazer S."/>
            <person name="Hazan R."/>
        </authorList>
    </citation>
    <scope>NUCLEOTIDE SEQUENCE</scope>
</reference>
<dbReference type="InterPro" id="IPR045404">
    <property type="entry name" value="Gp13-like"/>
</dbReference>
<feature type="region of interest" description="Disordered" evidence="1">
    <location>
        <begin position="58"/>
        <end position="82"/>
    </location>
</feature>
<dbReference type="EMBL" id="PP931178">
    <property type="protein sequence ID" value="XCH45473.1"/>
    <property type="molecule type" value="Genomic_DNA"/>
</dbReference>
<evidence type="ECO:0000313" key="2">
    <source>
        <dbReference type="EMBL" id="XCH45473.1"/>
    </source>
</evidence>